<dbReference type="Pfam" id="PF00106">
    <property type="entry name" value="adh_short"/>
    <property type="match status" value="1"/>
</dbReference>
<dbReference type="SUPFAM" id="SSF51735">
    <property type="entry name" value="NAD(P)-binding Rossmann-fold domains"/>
    <property type="match status" value="1"/>
</dbReference>
<dbReference type="GO" id="GO:0016020">
    <property type="term" value="C:membrane"/>
    <property type="evidence" value="ECO:0007669"/>
    <property type="project" value="TreeGrafter"/>
</dbReference>
<dbReference type="PRINTS" id="PR00081">
    <property type="entry name" value="GDHRDH"/>
</dbReference>
<sequence length="238" mass="25313">MSVVLVTGASRGIGRAIAVRFVREGCSVVACARGEAGLAELKADFPHVDCMPCDMRDGAAVDALARDVQARHGAVDLLVNNAGAYRPGQIASEDDDALLDMLQANLFGAYRLTKRVLPAMVARRSGMVLNVCSTASIAAYPNGGSYSIAKHALHGFSRNLREEMKPHGVRVVALLPGATLTASWEGVPLPPERLMRAEDVAEMAWAAWSMSARTVVEDIVMRPQRGDIGDADFGDVPA</sequence>
<evidence type="ECO:0000313" key="4">
    <source>
        <dbReference type="EMBL" id="QNN70734.1"/>
    </source>
</evidence>
<dbReference type="RefSeq" id="WP_187553250.1">
    <property type="nucleotide sequence ID" value="NZ_BMZL01000001.1"/>
</dbReference>
<dbReference type="InterPro" id="IPR020904">
    <property type="entry name" value="Sc_DH/Rdtase_CS"/>
</dbReference>
<organism evidence="4 5">
    <name type="scientific">Thermomonas carbonis</name>
    <dbReference type="NCBI Taxonomy" id="1463158"/>
    <lineage>
        <taxon>Bacteria</taxon>
        <taxon>Pseudomonadati</taxon>
        <taxon>Pseudomonadota</taxon>
        <taxon>Gammaproteobacteria</taxon>
        <taxon>Lysobacterales</taxon>
        <taxon>Lysobacteraceae</taxon>
        <taxon>Thermomonas</taxon>
    </lineage>
</organism>
<evidence type="ECO:0000256" key="2">
    <source>
        <dbReference type="ARBA" id="ARBA00023002"/>
    </source>
</evidence>
<accession>A0A7G9SSA9</accession>
<dbReference type="KEGG" id="tcn:H9L16_03765"/>
<evidence type="ECO:0000313" key="5">
    <source>
        <dbReference type="Proteomes" id="UP000515804"/>
    </source>
</evidence>
<name>A0A7G9SSA9_9GAMM</name>
<dbReference type="InterPro" id="IPR002347">
    <property type="entry name" value="SDR_fam"/>
</dbReference>
<dbReference type="Gene3D" id="3.40.50.720">
    <property type="entry name" value="NAD(P)-binding Rossmann-like Domain"/>
    <property type="match status" value="1"/>
</dbReference>
<dbReference type="PRINTS" id="PR00080">
    <property type="entry name" value="SDRFAMILY"/>
</dbReference>
<evidence type="ECO:0000256" key="1">
    <source>
        <dbReference type="ARBA" id="ARBA00006484"/>
    </source>
</evidence>
<dbReference type="Proteomes" id="UP000515804">
    <property type="component" value="Chromosome"/>
</dbReference>
<dbReference type="EMBL" id="CP060719">
    <property type="protein sequence ID" value="QNN70734.1"/>
    <property type="molecule type" value="Genomic_DNA"/>
</dbReference>
<reference evidence="4 5" key="1">
    <citation type="submission" date="2020-08" db="EMBL/GenBank/DDBJ databases">
        <title>Genome sequence of Thermomonas carbonis KCTC 42013T.</title>
        <authorList>
            <person name="Hyun D.-W."/>
            <person name="Bae J.-W."/>
        </authorList>
    </citation>
    <scope>NUCLEOTIDE SEQUENCE [LARGE SCALE GENOMIC DNA]</scope>
    <source>
        <strain evidence="4 5">KCTC 42013</strain>
    </source>
</reference>
<dbReference type="PROSITE" id="PS00061">
    <property type="entry name" value="ADH_SHORT"/>
    <property type="match status" value="1"/>
</dbReference>
<dbReference type="PANTHER" id="PTHR44196">
    <property type="entry name" value="DEHYDROGENASE/REDUCTASE SDR FAMILY MEMBER 7B"/>
    <property type="match status" value="1"/>
</dbReference>
<protein>
    <submittedName>
        <fullName evidence="4">SDR family oxidoreductase</fullName>
    </submittedName>
</protein>
<dbReference type="CDD" id="cd05233">
    <property type="entry name" value="SDR_c"/>
    <property type="match status" value="1"/>
</dbReference>
<proteinExistence type="inferred from homology"/>
<dbReference type="AlphaFoldDB" id="A0A7G9SSA9"/>
<evidence type="ECO:0000256" key="3">
    <source>
        <dbReference type="RuleBase" id="RU000363"/>
    </source>
</evidence>
<gene>
    <name evidence="4" type="ORF">H9L16_03765</name>
</gene>
<keyword evidence="2" id="KW-0560">Oxidoreductase</keyword>
<dbReference type="InterPro" id="IPR036291">
    <property type="entry name" value="NAD(P)-bd_dom_sf"/>
</dbReference>
<comment type="similarity">
    <text evidence="1 3">Belongs to the short-chain dehydrogenases/reductases (SDR) family.</text>
</comment>
<dbReference type="GO" id="GO:0016491">
    <property type="term" value="F:oxidoreductase activity"/>
    <property type="evidence" value="ECO:0007669"/>
    <property type="project" value="UniProtKB-KW"/>
</dbReference>
<dbReference type="PANTHER" id="PTHR44196:SF1">
    <property type="entry name" value="DEHYDROGENASE_REDUCTASE SDR FAMILY MEMBER 7B"/>
    <property type="match status" value="1"/>
</dbReference>
<keyword evidence="5" id="KW-1185">Reference proteome</keyword>